<reference evidence="2" key="1">
    <citation type="submission" date="2014-09" db="EMBL/GenBank/DDBJ databases">
        <authorList>
            <person name="Magalhaes I.L.F."/>
            <person name="Oliveira U."/>
            <person name="Santos F.R."/>
            <person name="Vidigal T.H.D.A."/>
            <person name="Brescovit A.D."/>
            <person name="Santos A.J."/>
        </authorList>
    </citation>
    <scope>NUCLEOTIDE SEQUENCE</scope>
    <source>
        <tissue evidence="2">Shoot tissue taken approximately 20 cm above the soil surface</tissue>
    </source>
</reference>
<proteinExistence type="predicted"/>
<dbReference type="AlphaFoldDB" id="A0A0A9HBX2"/>
<evidence type="ECO:0000313" key="2">
    <source>
        <dbReference type="EMBL" id="JAE33314.1"/>
    </source>
</evidence>
<sequence length="84" mass="10090">MNTPLHVLWIYTFTYTFTCTHTRYYILYHRRLHLAPPDNGTQPLQTEPAHMFNILGMFVPYLDYAIICITIDKCTISYRRLIIY</sequence>
<protein>
    <submittedName>
        <fullName evidence="2">Uncharacterized protein</fullName>
    </submittedName>
</protein>
<organism evidence="2">
    <name type="scientific">Arundo donax</name>
    <name type="common">Giant reed</name>
    <name type="synonym">Donax arundinaceus</name>
    <dbReference type="NCBI Taxonomy" id="35708"/>
    <lineage>
        <taxon>Eukaryota</taxon>
        <taxon>Viridiplantae</taxon>
        <taxon>Streptophyta</taxon>
        <taxon>Embryophyta</taxon>
        <taxon>Tracheophyta</taxon>
        <taxon>Spermatophyta</taxon>
        <taxon>Magnoliopsida</taxon>
        <taxon>Liliopsida</taxon>
        <taxon>Poales</taxon>
        <taxon>Poaceae</taxon>
        <taxon>PACMAD clade</taxon>
        <taxon>Arundinoideae</taxon>
        <taxon>Arundineae</taxon>
        <taxon>Arundo</taxon>
    </lineage>
</organism>
<keyword evidence="1" id="KW-0812">Transmembrane</keyword>
<dbReference type="EMBL" id="GBRH01164582">
    <property type="protein sequence ID" value="JAE33314.1"/>
    <property type="molecule type" value="Transcribed_RNA"/>
</dbReference>
<accession>A0A0A9HBX2</accession>
<feature type="transmembrane region" description="Helical" evidence="1">
    <location>
        <begin position="6"/>
        <end position="26"/>
    </location>
</feature>
<name>A0A0A9HBX2_ARUDO</name>
<reference evidence="2" key="2">
    <citation type="journal article" date="2015" name="Data Brief">
        <title>Shoot transcriptome of the giant reed, Arundo donax.</title>
        <authorList>
            <person name="Barrero R.A."/>
            <person name="Guerrero F.D."/>
            <person name="Moolhuijzen P."/>
            <person name="Goolsby J.A."/>
            <person name="Tidwell J."/>
            <person name="Bellgard S.E."/>
            <person name="Bellgard M.I."/>
        </authorList>
    </citation>
    <scope>NUCLEOTIDE SEQUENCE</scope>
    <source>
        <tissue evidence="2">Shoot tissue taken approximately 20 cm above the soil surface</tissue>
    </source>
</reference>
<evidence type="ECO:0000256" key="1">
    <source>
        <dbReference type="SAM" id="Phobius"/>
    </source>
</evidence>
<keyword evidence="1" id="KW-1133">Transmembrane helix</keyword>
<keyword evidence="1" id="KW-0472">Membrane</keyword>